<comment type="similarity">
    <text evidence="1">Belongs to the UPF0213 family.</text>
</comment>
<accession>A0A9X1WBI8</accession>
<feature type="domain" description="GIY-YIG" evidence="2">
    <location>
        <begin position="5"/>
        <end position="80"/>
    </location>
</feature>
<evidence type="ECO:0000313" key="4">
    <source>
        <dbReference type="Proteomes" id="UP001139488"/>
    </source>
</evidence>
<evidence type="ECO:0000259" key="2">
    <source>
        <dbReference type="PROSITE" id="PS50164"/>
    </source>
</evidence>
<dbReference type="PANTHER" id="PTHR34477">
    <property type="entry name" value="UPF0213 PROTEIN YHBQ"/>
    <property type="match status" value="1"/>
</dbReference>
<dbReference type="SUPFAM" id="SSF82771">
    <property type="entry name" value="GIY-YIG endonuclease"/>
    <property type="match status" value="1"/>
</dbReference>
<dbReference type="RefSeq" id="WP_244356981.1">
    <property type="nucleotide sequence ID" value="NZ_JAJNNZ010000006.1"/>
</dbReference>
<dbReference type="SMART" id="SM00465">
    <property type="entry name" value="GIYc"/>
    <property type="match status" value="1"/>
</dbReference>
<reference evidence="3" key="1">
    <citation type="submission" date="2021-11" db="EMBL/GenBank/DDBJ databases">
        <title>Vibrio ZSDE26 sp. nov. and Vibrio ZSDZ34 sp. nov., isolated from coastal seawater in Qingdao.</title>
        <authorList>
            <person name="Zhang P."/>
        </authorList>
    </citation>
    <scope>NUCLEOTIDE SEQUENCE</scope>
    <source>
        <strain evidence="3">ZSDZ34</strain>
    </source>
</reference>
<protein>
    <submittedName>
        <fullName evidence="3">GIY-YIG nuclease family protein</fullName>
    </submittedName>
</protein>
<dbReference type="Gene3D" id="3.40.1440.10">
    <property type="entry name" value="GIY-YIG endonuclease"/>
    <property type="match status" value="1"/>
</dbReference>
<keyword evidence="4" id="KW-1185">Reference proteome</keyword>
<name>A0A9X1WBI8_9VIBR</name>
<dbReference type="Pfam" id="PF01541">
    <property type="entry name" value="GIY-YIG"/>
    <property type="match status" value="1"/>
</dbReference>
<dbReference type="EMBL" id="JAJNNZ010000006">
    <property type="protein sequence ID" value="MCJ2377046.1"/>
    <property type="molecule type" value="Genomic_DNA"/>
</dbReference>
<comment type="caution">
    <text evidence="3">The sequence shown here is derived from an EMBL/GenBank/DDBJ whole genome shotgun (WGS) entry which is preliminary data.</text>
</comment>
<sequence>MAETKDWFVYLIRTNASSLYCGVTNDLQRRLKQHQSGTGAKALRGKGPLSLVWSQGANSKSEALKMEMAIKKLTKKRKESLVESQKPFILQ</sequence>
<dbReference type="PANTHER" id="PTHR34477:SF1">
    <property type="entry name" value="UPF0213 PROTEIN YHBQ"/>
    <property type="match status" value="1"/>
</dbReference>
<proteinExistence type="inferred from homology"/>
<dbReference type="InterPro" id="IPR050190">
    <property type="entry name" value="UPF0213_domain"/>
</dbReference>
<dbReference type="CDD" id="cd10456">
    <property type="entry name" value="GIY-YIG_UPF0213"/>
    <property type="match status" value="1"/>
</dbReference>
<dbReference type="PROSITE" id="PS50164">
    <property type="entry name" value="GIY_YIG"/>
    <property type="match status" value="1"/>
</dbReference>
<gene>
    <name evidence="3" type="ORF">LNL84_09385</name>
</gene>
<dbReference type="InterPro" id="IPR035901">
    <property type="entry name" value="GIY-YIG_endonuc_sf"/>
</dbReference>
<dbReference type="Proteomes" id="UP001139488">
    <property type="component" value="Unassembled WGS sequence"/>
</dbReference>
<organism evidence="3 4">
    <name type="scientific">Vibrio gelatinilyticus</name>
    <dbReference type="NCBI Taxonomy" id="2893468"/>
    <lineage>
        <taxon>Bacteria</taxon>
        <taxon>Pseudomonadati</taxon>
        <taxon>Pseudomonadota</taxon>
        <taxon>Gammaproteobacteria</taxon>
        <taxon>Vibrionales</taxon>
        <taxon>Vibrionaceae</taxon>
        <taxon>Vibrio</taxon>
    </lineage>
</organism>
<evidence type="ECO:0000256" key="1">
    <source>
        <dbReference type="ARBA" id="ARBA00007435"/>
    </source>
</evidence>
<dbReference type="InterPro" id="IPR000305">
    <property type="entry name" value="GIY-YIG_endonuc"/>
</dbReference>
<dbReference type="AlphaFoldDB" id="A0A9X1WBI8"/>
<evidence type="ECO:0000313" key="3">
    <source>
        <dbReference type="EMBL" id="MCJ2377046.1"/>
    </source>
</evidence>